<name>A0A078M397_9BACL</name>
<protein>
    <submittedName>
        <fullName evidence="1">Uncharacterized protein</fullName>
    </submittedName>
</protein>
<proteinExistence type="predicted"/>
<dbReference type="PATRIC" id="fig|1461583.4.peg.680"/>
<organism evidence="1">
    <name type="scientific">Metalysinibacillus saudimassiliensis</name>
    <dbReference type="NCBI Taxonomy" id="1461583"/>
    <lineage>
        <taxon>Bacteria</taxon>
        <taxon>Bacillati</taxon>
        <taxon>Bacillota</taxon>
        <taxon>Bacilli</taxon>
        <taxon>Bacillales</taxon>
        <taxon>Caryophanaceae</taxon>
        <taxon>Metalysinibacillus</taxon>
    </lineage>
</organism>
<reference evidence="1" key="1">
    <citation type="submission" date="2014-07" db="EMBL/GenBank/DDBJ databases">
        <authorList>
            <person name="Urmite Genomes Urmite Genomes"/>
        </authorList>
    </citation>
    <scope>NUCLEOTIDE SEQUENCE</scope>
    <source>
        <strain evidence="1">13S34_air</strain>
    </source>
</reference>
<dbReference type="AlphaFoldDB" id="A0A078M397"/>
<evidence type="ECO:0000313" key="1">
    <source>
        <dbReference type="EMBL" id="CEA00714.1"/>
    </source>
</evidence>
<accession>A0A078M397</accession>
<dbReference type="EMBL" id="LN483073">
    <property type="protein sequence ID" value="CEA00714.1"/>
    <property type="molecule type" value="Genomic_DNA"/>
</dbReference>
<dbReference type="HOGENOM" id="CLU_3100491_0_0_9"/>
<sequence>MSLRTKLNALVMSFTLLILGVVKYVQSNKLIRNSYKSSVIKRSALGYSLLD</sequence>
<gene>
    <name evidence="1" type="ORF">BN1050_00709</name>
</gene>